<reference evidence="1 2" key="1">
    <citation type="journal article" date="2019" name="Sci. Rep.">
        <title>Orb-weaving spider Araneus ventricosus genome elucidates the spidroin gene catalogue.</title>
        <authorList>
            <person name="Kono N."/>
            <person name="Nakamura H."/>
            <person name="Ohtoshi R."/>
            <person name="Moran D.A.P."/>
            <person name="Shinohara A."/>
            <person name="Yoshida Y."/>
            <person name="Fujiwara M."/>
            <person name="Mori M."/>
            <person name="Tomita M."/>
            <person name="Arakawa K."/>
        </authorList>
    </citation>
    <scope>NUCLEOTIDE SEQUENCE [LARGE SCALE GENOMIC DNA]</scope>
</reference>
<dbReference type="AlphaFoldDB" id="A0A4Y2BM05"/>
<dbReference type="Gene3D" id="3.30.420.10">
    <property type="entry name" value="Ribonuclease H-like superfamily/Ribonuclease H"/>
    <property type="match status" value="1"/>
</dbReference>
<sequence>MVRYQEISGVLSCYTCIALVVMKPRNLPTVGIDHWRDKTFSRWSYGSPVVQSKEREVELHPLRPTIRAITSRLRPHRTDRVFEVLEEHFVELILALGYPEATGMGIAWPPYFPDLNACDSFLWGNIRDKGYANNPETIAELKTAIQEVIECIDI</sequence>
<dbReference type="OrthoDB" id="7914978at2759"/>
<dbReference type="EMBL" id="BGPR01000085">
    <property type="protein sequence ID" value="GBL92276.1"/>
    <property type="molecule type" value="Genomic_DNA"/>
</dbReference>
<dbReference type="Proteomes" id="UP000499080">
    <property type="component" value="Unassembled WGS sequence"/>
</dbReference>
<name>A0A4Y2BM05_ARAVE</name>
<organism evidence="1 2">
    <name type="scientific">Araneus ventricosus</name>
    <name type="common">Orbweaver spider</name>
    <name type="synonym">Epeira ventricosa</name>
    <dbReference type="NCBI Taxonomy" id="182803"/>
    <lineage>
        <taxon>Eukaryota</taxon>
        <taxon>Metazoa</taxon>
        <taxon>Ecdysozoa</taxon>
        <taxon>Arthropoda</taxon>
        <taxon>Chelicerata</taxon>
        <taxon>Arachnida</taxon>
        <taxon>Araneae</taxon>
        <taxon>Araneomorphae</taxon>
        <taxon>Entelegynae</taxon>
        <taxon>Araneoidea</taxon>
        <taxon>Araneidae</taxon>
        <taxon>Araneus</taxon>
    </lineage>
</organism>
<evidence type="ECO:0000313" key="1">
    <source>
        <dbReference type="EMBL" id="GBL92276.1"/>
    </source>
</evidence>
<keyword evidence="2" id="KW-1185">Reference proteome</keyword>
<proteinExistence type="predicted"/>
<dbReference type="GO" id="GO:0003676">
    <property type="term" value="F:nucleic acid binding"/>
    <property type="evidence" value="ECO:0007669"/>
    <property type="project" value="InterPro"/>
</dbReference>
<dbReference type="InterPro" id="IPR036397">
    <property type="entry name" value="RNaseH_sf"/>
</dbReference>
<evidence type="ECO:0008006" key="3">
    <source>
        <dbReference type="Google" id="ProtNLM"/>
    </source>
</evidence>
<accession>A0A4Y2BM05</accession>
<protein>
    <recommendedName>
        <fullName evidence="3">Tc1-like transposase DDE domain-containing protein</fullName>
    </recommendedName>
</protein>
<gene>
    <name evidence="1" type="ORF">AVEN_35828_1</name>
</gene>
<evidence type="ECO:0000313" key="2">
    <source>
        <dbReference type="Proteomes" id="UP000499080"/>
    </source>
</evidence>
<comment type="caution">
    <text evidence="1">The sequence shown here is derived from an EMBL/GenBank/DDBJ whole genome shotgun (WGS) entry which is preliminary data.</text>
</comment>